<name>A0AA39C2L6_9HYME</name>
<evidence type="ECO:0000313" key="3">
    <source>
        <dbReference type="Proteomes" id="UP001168990"/>
    </source>
</evidence>
<evidence type="ECO:0000256" key="1">
    <source>
        <dbReference type="SAM" id="MobiDB-lite"/>
    </source>
</evidence>
<accession>A0AA39C2L6</accession>
<comment type="caution">
    <text evidence="2">The sequence shown here is derived from an EMBL/GenBank/DDBJ whole genome shotgun (WGS) entry which is preliminary data.</text>
</comment>
<proteinExistence type="predicted"/>
<protein>
    <submittedName>
        <fullName evidence="2">Uncharacterized protein</fullName>
    </submittedName>
</protein>
<evidence type="ECO:0000313" key="2">
    <source>
        <dbReference type="EMBL" id="KAK0156852.1"/>
    </source>
</evidence>
<feature type="region of interest" description="Disordered" evidence="1">
    <location>
        <begin position="100"/>
        <end position="137"/>
    </location>
</feature>
<feature type="region of interest" description="Disordered" evidence="1">
    <location>
        <begin position="280"/>
        <end position="315"/>
    </location>
</feature>
<feature type="compositionally biased region" description="Basic residues" evidence="1">
    <location>
        <begin position="295"/>
        <end position="315"/>
    </location>
</feature>
<keyword evidence="3" id="KW-1185">Reference proteome</keyword>
<dbReference type="AlphaFoldDB" id="A0AA39C2L6"/>
<dbReference type="EMBL" id="JAQQBS010002143">
    <property type="protein sequence ID" value="KAK0156852.1"/>
    <property type="molecule type" value="Genomic_DNA"/>
</dbReference>
<reference evidence="2" key="2">
    <citation type="submission" date="2023-03" db="EMBL/GenBank/DDBJ databases">
        <authorList>
            <person name="Inwood S.N."/>
            <person name="Skelly J.G."/>
            <person name="Guhlin J."/>
            <person name="Harrop T.W.R."/>
            <person name="Goldson S.G."/>
            <person name="Dearden P.K."/>
        </authorList>
    </citation>
    <scope>NUCLEOTIDE SEQUENCE</scope>
    <source>
        <strain evidence="2">Irish</strain>
        <tissue evidence="2">Whole body</tissue>
    </source>
</reference>
<sequence>MDNIPSTSNEDTDTKSKNITSNNQYAVTLTCKNRNISKTIKSVKPNILVARPNKHKRKITLNSTESEDEKEEDENIRIIADLRKQIEDLKNEIKKLQKNQKETGNIDHENDDDTNQTEIMDSQNAPSIQTEDDDDEDWVTILKDKNKKTKIKENDEYSRKNSLSNTTNTKYMEARPPPINIFEQKIPDTIKVLKKGTQTENFKIKRMSEHLHIVKVDDYKDYKKTIEVLKETNTQYYTYTPKQDKNRSYLLKGLDNAYEPKKVMARINEMEVPHLNVTNIHKNHRKPDNLLGNTQKKKHYTVQKLSKAKPHSSEL</sequence>
<organism evidence="2 3">
    <name type="scientific">Microctonus aethiopoides</name>
    <dbReference type="NCBI Taxonomy" id="144406"/>
    <lineage>
        <taxon>Eukaryota</taxon>
        <taxon>Metazoa</taxon>
        <taxon>Ecdysozoa</taxon>
        <taxon>Arthropoda</taxon>
        <taxon>Hexapoda</taxon>
        <taxon>Insecta</taxon>
        <taxon>Pterygota</taxon>
        <taxon>Neoptera</taxon>
        <taxon>Endopterygota</taxon>
        <taxon>Hymenoptera</taxon>
        <taxon>Apocrita</taxon>
        <taxon>Ichneumonoidea</taxon>
        <taxon>Braconidae</taxon>
        <taxon>Euphorinae</taxon>
        <taxon>Microctonus</taxon>
    </lineage>
</organism>
<feature type="compositionally biased region" description="Polar residues" evidence="1">
    <location>
        <begin position="116"/>
        <end position="129"/>
    </location>
</feature>
<dbReference type="Proteomes" id="UP001168990">
    <property type="component" value="Unassembled WGS sequence"/>
</dbReference>
<reference evidence="2" key="1">
    <citation type="journal article" date="2023" name="bioRxiv">
        <title>Scaffold-level genome assemblies of two parasitoid biocontrol wasps reveal the parthenogenesis mechanism and an associated novel virus.</title>
        <authorList>
            <person name="Inwood S."/>
            <person name="Skelly J."/>
            <person name="Guhlin J."/>
            <person name="Harrop T."/>
            <person name="Goldson S."/>
            <person name="Dearden P."/>
        </authorList>
    </citation>
    <scope>NUCLEOTIDE SEQUENCE</scope>
    <source>
        <strain evidence="2">Irish</strain>
        <tissue evidence="2">Whole body</tissue>
    </source>
</reference>
<gene>
    <name evidence="2" type="ORF">PV328_012210</name>
</gene>
<feature type="region of interest" description="Disordered" evidence="1">
    <location>
        <begin position="1"/>
        <end position="23"/>
    </location>
</feature>